<feature type="binding site" evidence="8">
    <location>
        <begin position="326"/>
        <end position="329"/>
    </location>
    <ligand>
        <name>GTP</name>
        <dbReference type="ChEBI" id="CHEBI:37565"/>
        <label>2</label>
    </ligand>
</feature>
<feature type="binding site" evidence="8">
    <location>
        <begin position="32"/>
        <end position="39"/>
    </location>
    <ligand>
        <name>GTP</name>
        <dbReference type="ChEBI" id="CHEBI:37565"/>
        <label>1</label>
    </ligand>
</feature>
<dbReference type="InterPro" id="IPR006073">
    <property type="entry name" value="GTP-bd"/>
</dbReference>
<dbReference type="PROSITE" id="PS51712">
    <property type="entry name" value="G_ENGA"/>
    <property type="match status" value="2"/>
</dbReference>
<dbReference type="InterPro" id="IPR016484">
    <property type="entry name" value="GTPase_Der"/>
</dbReference>
<evidence type="ECO:0000313" key="13">
    <source>
        <dbReference type="Proteomes" id="UP000282483"/>
    </source>
</evidence>
<comment type="function">
    <text evidence="8 10">GTPase that plays an essential role in the late steps of ribosome biogenesis.</text>
</comment>
<dbReference type="PRINTS" id="PR00326">
    <property type="entry name" value="GTP1OBG"/>
</dbReference>
<dbReference type="InterPro" id="IPR005225">
    <property type="entry name" value="Small_GTP-bd"/>
</dbReference>
<evidence type="ECO:0000256" key="8">
    <source>
        <dbReference type="HAMAP-Rule" id="MF_00195"/>
    </source>
</evidence>
<dbReference type="PANTHER" id="PTHR43834">
    <property type="entry name" value="GTPASE DER"/>
    <property type="match status" value="1"/>
</dbReference>
<dbReference type="NCBIfam" id="TIGR03594">
    <property type="entry name" value="GTPase_EngA"/>
    <property type="match status" value="1"/>
</dbReference>
<keyword evidence="13" id="KW-1185">Reference proteome</keyword>
<keyword evidence="6 8" id="KW-0342">GTP-binding</keyword>
<dbReference type="GO" id="GO:0042254">
    <property type="term" value="P:ribosome biogenesis"/>
    <property type="evidence" value="ECO:0007669"/>
    <property type="project" value="UniProtKB-KW"/>
</dbReference>
<dbReference type="PIRSF" id="PIRSF006485">
    <property type="entry name" value="GTP-binding_EngA"/>
    <property type="match status" value="1"/>
</dbReference>
<evidence type="ECO:0000256" key="9">
    <source>
        <dbReference type="PROSITE-ProRule" id="PRU01049"/>
    </source>
</evidence>
<dbReference type="HAMAP" id="MF_00195">
    <property type="entry name" value="GTPase_Der"/>
    <property type="match status" value="1"/>
</dbReference>
<dbReference type="CDD" id="cd01894">
    <property type="entry name" value="EngA1"/>
    <property type="match status" value="1"/>
</dbReference>
<accession>A0A2Z5UTH8</accession>
<feature type="binding site" evidence="8">
    <location>
        <begin position="142"/>
        <end position="145"/>
    </location>
    <ligand>
        <name>GTP</name>
        <dbReference type="ChEBI" id="CHEBI:37565"/>
        <label>1</label>
    </ligand>
</feature>
<dbReference type="InterPro" id="IPR031166">
    <property type="entry name" value="G_ENGA"/>
</dbReference>
<proteinExistence type="inferred from homology"/>
<feature type="binding site" evidence="8">
    <location>
        <begin position="214"/>
        <end position="221"/>
    </location>
    <ligand>
        <name>GTP</name>
        <dbReference type="ChEBI" id="CHEBI:37565"/>
        <label>2</label>
    </ligand>
</feature>
<dbReference type="EMBL" id="AP018005">
    <property type="protein sequence ID" value="BBB14744.1"/>
    <property type="molecule type" value="Genomic_DNA"/>
</dbReference>
<gene>
    <name evidence="8 12" type="primary">der</name>
    <name evidence="12" type="ORF">RVIR1_02070</name>
</gene>
<evidence type="ECO:0000256" key="4">
    <source>
        <dbReference type="ARBA" id="ARBA00022737"/>
    </source>
</evidence>
<dbReference type="FunFam" id="3.40.50.300:FF:000040">
    <property type="entry name" value="GTPase Der"/>
    <property type="match status" value="1"/>
</dbReference>
<dbReference type="InterPro" id="IPR015946">
    <property type="entry name" value="KH_dom-like_a/b"/>
</dbReference>
<sequence>MIHEDCELSGNADENSSAKSMTTSLPSIVIVGRPNVGKSSLFNCLTKTRQALVADLPGLTRDRLFGQGVVGSQPYIVVDTGGLSSGKKEGIDALMEQQTQRAISEADYVLFVVDGRAGLTSLDELLAQKLRRLNKNITLVINKGESLNSGLLQSEFALLGLGAAFIISAAHAQGIEALMEKVLAHFPPATKLADQDQNEQESPETTRVKVAIIGKPNVGKSTLLNRILGEERVVVFDLPGTTRDSTAHEFSYRNKLYTLIDTAGIRRKSKTGEGVEKFSVIKSLQAIESCHVVLMIIDAREGISEQDLHLLGFILETGKALIIAVNKWDGLSSEERAQVKKELDRRLQFVSFAKLIFISALHGTGVGNLFTLIQQAYRSATHPLTTSRLTRLLEEAVSTHQPPLSRGRAVKLRYAHPGGYNPPFILIHGQHTRSLPESYRRYLENFYRKALRIVGSPIKIEFRDK</sequence>
<keyword evidence="4 10" id="KW-0677">Repeat</keyword>
<dbReference type="InterPro" id="IPR032859">
    <property type="entry name" value="KH_dom-like"/>
</dbReference>
<comment type="subunit">
    <text evidence="8">Associates with the 50S ribosomal subunit.</text>
</comment>
<evidence type="ECO:0000256" key="10">
    <source>
        <dbReference type="RuleBase" id="RU004481"/>
    </source>
</evidence>
<dbReference type="SUPFAM" id="SSF52540">
    <property type="entry name" value="P-loop containing nucleoside triphosphate hydrolases"/>
    <property type="match status" value="2"/>
</dbReference>
<comment type="similarity">
    <text evidence="1 8 9 10">Belongs to the TRAFAC class TrmE-Era-EngA-EngB-Septin-like GTPase superfamily. EngA (Der) GTPase family.</text>
</comment>
<dbReference type="Pfam" id="PF01926">
    <property type="entry name" value="MMR_HSR1"/>
    <property type="match status" value="2"/>
</dbReference>
<dbReference type="NCBIfam" id="TIGR00231">
    <property type="entry name" value="small_GTP"/>
    <property type="match status" value="2"/>
</dbReference>
<dbReference type="PANTHER" id="PTHR43834:SF6">
    <property type="entry name" value="GTPASE DER"/>
    <property type="match status" value="1"/>
</dbReference>
<dbReference type="InterPro" id="IPR027417">
    <property type="entry name" value="P-loop_NTPase"/>
</dbReference>
<evidence type="ECO:0000259" key="11">
    <source>
        <dbReference type="PROSITE" id="PS51712"/>
    </source>
</evidence>
<keyword evidence="5 8" id="KW-0547">Nucleotide-binding</keyword>
<dbReference type="GO" id="GO:0043022">
    <property type="term" value="F:ribosome binding"/>
    <property type="evidence" value="ECO:0007669"/>
    <property type="project" value="TreeGrafter"/>
</dbReference>
<dbReference type="Pfam" id="PF14714">
    <property type="entry name" value="KH_dom-like"/>
    <property type="match status" value="1"/>
</dbReference>
<dbReference type="AlphaFoldDB" id="A0A2Z5UTH8"/>
<dbReference type="Gene3D" id="3.30.300.20">
    <property type="match status" value="1"/>
</dbReference>
<evidence type="ECO:0000256" key="5">
    <source>
        <dbReference type="ARBA" id="ARBA00022741"/>
    </source>
</evidence>
<reference evidence="12 13" key="1">
    <citation type="submission" date="2017-03" db="EMBL/GenBank/DDBJ databases">
        <title>The genome sequence of Candidatus Rickettsiella viridis.</title>
        <authorList>
            <person name="Nikoh N."/>
            <person name="Tsuchida T."/>
            <person name="Yamaguchi K."/>
            <person name="Maeda T."/>
            <person name="Shigenobu S."/>
            <person name="Fukatsu T."/>
        </authorList>
    </citation>
    <scope>NUCLEOTIDE SEQUENCE [LARGE SCALE GENOMIC DNA]</scope>
    <source>
        <strain evidence="12 13">Ap-RA04</strain>
    </source>
</reference>
<keyword evidence="3 8" id="KW-0690">Ribosome biogenesis</keyword>
<dbReference type="Proteomes" id="UP000282483">
    <property type="component" value="Chromosome"/>
</dbReference>
<evidence type="ECO:0000256" key="7">
    <source>
        <dbReference type="ARBA" id="ARBA00032345"/>
    </source>
</evidence>
<feature type="domain" description="EngA-type G" evidence="11">
    <location>
        <begin position="208"/>
        <end position="381"/>
    </location>
</feature>
<feature type="binding site" evidence="8">
    <location>
        <begin position="261"/>
        <end position="265"/>
    </location>
    <ligand>
        <name>GTP</name>
        <dbReference type="ChEBI" id="CHEBI:37565"/>
        <label>2</label>
    </ligand>
</feature>
<name>A0A2Z5UTH8_9COXI</name>
<evidence type="ECO:0000256" key="6">
    <source>
        <dbReference type="ARBA" id="ARBA00023134"/>
    </source>
</evidence>
<feature type="binding site" evidence="8">
    <location>
        <begin position="79"/>
        <end position="83"/>
    </location>
    <ligand>
        <name>GTP</name>
        <dbReference type="ChEBI" id="CHEBI:37565"/>
        <label>1</label>
    </ligand>
</feature>
<evidence type="ECO:0000256" key="3">
    <source>
        <dbReference type="ARBA" id="ARBA00022517"/>
    </source>
</evidence>
<feature type="domain" description="EngA-type G" evidence="11">
    <location>
        <begin position="26"/>
        <end position="190"/>
    </location>
</feature>
<protein>
    <recommendedName>
        <fullName evidence="2 8">GTPase Der</fullName>
    </recommendedName>
    <alternativeName>
        <fullName evidence="7 8">GTP-binding protein EngA</fullName>
    </alternativeName>
</protein>
<evidence type="ECO:0000256" key="2">
    <source>
        <dbReference type="ARBA" id="ARBA00020953"/>
    </source>
</evidence>
<organism evidence="12 13">
    <name type="scientific">Candidatus Rickettsiella viridis</name>
    <dbReference type="NCBI Taxonomy" id="676208"/>
    <lineage>
        <taxon>Bacteria</taxon>
        <taxon>Pseudomonadati</taxon>
        <taxon>Pseudomonadota</taxon>
        <taxon>Gammaproteobacteria</taxon>
        <taxon>Legionellales</taxon>
        <taxon>Coxiellaceae</taxon>
        <taxon>Rickettsiella</taxon>
    </lineage>
</organism>
<dbReference type="KEGG" id="rvi:RVIR1_02070"/>
<dbReference type="FunFam" id="3.30.300.20:FF:000004">
    <property type="entry name" value="GTPase Der"/>
    <property type="match status" value="1"/>
</dbReference>
<dbReference type="Gene3D" id="3.40.50.300">
    <property type="entry name" value="P-loop containing nucleotide triphosphate hydrolases"/>
    <property type="match status" value="2"/>
</dbReference>
<evidence type="ECO:0000256" key="1">
    <source>
        <dbReference type="ARBA" id="ARBA00008279"/>
    </source>
</evidence>
<evidence type="ECO:0000313" key="12">
    <source>
        <dbReference type="EMBL" id="BBB14744.1"/>
    </source>
</evidence>
<dbReference type="GO" id="GO:0005525">
    <property type="term" value="F:GTP binding"/>
    <property type="evidence" value="ECO:0007669"/>
    <property type="project" value="UniProtKB-UniRule"/>
</dbReference>
<dbReference type="CDD" id="cd01895">
    <property type="entry name" value="EngA2"/>
    <property type="match status" value="1"/>
</dbReference>